<dbReference type="InterPro" id="IPR017441">
    <property type="entry name" value="Protein_kinase_ATP_BS"/>
</dbReference>
<dbReference type="PROSITE" id="PS00107">
    <property type="entry name" value="PROTEIN_KINASE_ATP"/>
    <property type="match status" value="1"/>
</dbReference>
<evidence type="ECO:0000256" key="6">
    <source>
        <dbReference type="ARBA" id="ARBA00022840"/>
    </source>
</evidence>
<dbReference type="PANTHER" id="PTHR24351">
    <property type="entry name" value="RIBOSOMAL PROTEIN S6 KINASE"/>
    <property type="match status" value="1"/>
</dbReference>
<dbReference type="GO" id="GO:0004674">
    <property type="term" value="F:protein serine/threonine kinase activity"/>
    <property type="evidence" value="ECO:0007669"/>
    <property type="project" value="UniProtKB-KW"/>
</dbReference>
<dbReference type="FunFam" id="1.10.510.10:FF:000048">
    <property type="entry name" value="Protein kinase C"/>
    <property type="match status" value="1"/>
</dbReference>
<feature type="compositionally biased region" description="Basic and acidic residues" evidence="8">
    <location>
        <begin position="526"/>
        <end position="564"/>
    </location>
</feature>
<dbReference type="AlphaFoldDB" id="A0A7S2XML6"/>
<feature type="domain" description="AGC-kinase C-terminal" evidence="10">
    <location>
        <begin position="361"/>
        <end position="436"/>
    </location>
</feature>
<dbReference type="CDD" id="cd05123">
    <property type="entry name" value="STKc_AGC"/>
    <property type="match status" value="1"/>
</dbReference>
<evidence type="ECO:0008006" key="12">
    <source>
        <dbReference type="Google" id="ProtNLM"/>
    </source>
</evidence>
<dbReference type="InterPro" id="IPR008271">
    <property type="entry name" value="Ser/Thr_kinase_AS"/>
</dbReference>
<dbReference type="InterPro" id="IPR045270">
    <property type="entry name" value="STKc_AGC"/>
</dbReference>
<dbReference type="InterPro" id="IPR011009">
    <property type="entry name" value="Kinase-like_dom_sf"/>
</dbReference>
<evidence type="ECO:0000256" key="3">
    <source>
        <dbReference type="ARBA" id="ARBA00022679"/>
    </source>
</evidence>
<name>A0A7S2XML6_9STRA</name>
<keyword evidence="5" id="KW-0418">Kinase</keyword>
<dbReference type="Gene3D" id="3.30.200.20">
    <property type="entry name" value="Phosphorylase Kinase, domain 1"/>
    <property type="match status" value="1"/>
</dbReference>
<evidence type="ECO:0000313" key="11">
    <source>
        <dbReference type="EMBL" id="CAD9817232.1"/>
    </source>
</evidence>
<feature type="compositionally biased region" description="Low complexity" evidence="8">
    <location>
        <begin position="609"/>
        <end position="634"/>
    </location>
</feature>
<dbReference type="FunFam" id="3.30.200.20:FF:000042">
    <property type="entry name" value="Aurora kinase A"/>
    <property type="match status" value="1"/>
</dbReference>
<dbReference type="SUPFAM" id="SSF56112">
    <property type="entry name" value="Protein kinase-like (PK-like)"/>
    <property type="match status" value="1"/>
</dbReference>
<feature type="compositionally biased region" description="Basic residues" evidence="8">
    <location>
        <begin position="486"/>
        <end position="498"/>
    </location>
</feature>
<dbReference type="SMART" id="SM00133">
    <property type="entry name" value="S_TK_X"/>
    <property type="match status" value="1"/>
</dbReference>
<feature type="compositionally biased region" description="Basic and acidic residues" evidence="8">
    <location>
        <begin position="499"/>
        <end position="510"/>
    </location>
</feature>
<feature type="region of interest" description="Disordered" evidence="8">
    <location>
        <begin position="696"/>
        <end position="756"/>
    </location>
</feature>
<dbReference type="Pfam" id="PF00069">
    <property type="entry name" value="Pkinase"/>
    <property type="match status" value="1"/>
</dbReference>
<reference evidence="11" key="1">
    <citation type="submission" date="2021-01" db="EMBL/GenBank/DDBJ databases">
        <authorList>
            <person name="Corre E."/>
            <person name="Pelletier E."/>
            <person name="Niang G."/>
            <person name="Scheremetjew M."/>
            <person name="Finn R."/>
            <person name="Kale V."/>
            <person name="Holt S."/>
            <person name="Cochrane G."/>
            <person name="Meng A."/>
            <person name="Brown T."/>
            <person name="Cohen L."/>
        </authorList>
    </citation>
    <scope>NUCLEOTIDE SEQUENCE</scope>
    <source>
        <strain evidence="11">CCMP2084</strain>
    </source>
</reference>
<dbReference type="EMBL" id="HBHQ01013633">
    <property type="protein sequence ID" value="CAD9817232.1"/>
    <property type="molecule type" value="Transcribed_RNA"/>
</dbReference>
<evidence type="ECO:0000259" key="9">
    <source>
        <dbReference type="PROSITE" id="PS50011"/>
    </source>
</evidence>
<evidence type="ECO:0000259" key="10">
    <source>
        <dbReference type="PROSITE" id="PS51285"/>
    </source>
</evidence>
<gene>
    <name evidence="11" type="ORF">ASEP1449_LOCUS9064</name>
</gene>
<organism evidence="11">
    <name type="scientific">Attheya septentrionalis</name>
    <dbReference type="NCBI Taxonomy" id="420275"/>
    <lineage>
        <taxon>Eukaryota</taxon>
        <taxon>Sar</taxon>
        <taxon>Stramenopiles</taxon>
        <taxon>Ochrophyta</taxon>
        <taxon>Bacillariophyta</taxon>
        <taxon>Coscinodiscophyceae</taxon>
        <taxon>Chaetocerotophycidae</taxon>
        <taxon>Chaetocerotales</taxon>
        <taxon>Attheyaceae</taxon>
        <taxon>Attheya</taxon>
    </lineage>
</organism>
<feature type="compositionally biased region" description="Polar residues" evidence="8">
    <location>
        <begin position="726"/>
        <end position="745"/>
    </location>
</feature>
<protein>
    <recommendedName>
        <fullName evidence="12">Non-specific serine/threonine protein kinase</fullName>
    </recommendedName>
</protein>
<keyword evidence="4 7" id="KW-0547">Nucleotide-binding</keyword>
<evidence type="ECO:0000256" key="1">
    <source>
        <dbReference type="ARBA" id="ARBA00022527"/>
    </source>
</evidence>
<proteinExistence type="predicted"/>
<dbReference type="InterPro" id="IPR000961">
    <property type="entry name" value="AGC-kinase_C"/>
</dbReference>
<keyword evidence="3" id="KW-0808">Transferase</keyword>
<keyword evidence="1" id="KW-0723">Serine/threonine-protein kinase</keyword>
<dbReference type="PROSITE" id="PS00108">
    <property type="entry name" value="PROTEIN_KINASE_ST"/>
    <property type="match status" value="1"/>
</dbReference>
<feature type="compositionally biased region" description="Polar residues" evidence="8">
    <location>
        <begin position="647"/>
        <end position="675"/>
    </location>
</feature>
<dbReference type="Gene3D" id="1.10.510.10">
    <property type="entry name" value="Transferase(Phosphotransferase) domain 1"/>
    <property type="match status" value="1"/>
</dbReference>
<dbReference type="SMART" id="SM00220">
    <property type="entry name" value="S_TKc"/>
    <property type="match status" value="1"/>
</dbReference>
<feature type="region of interest" description="Disordered" evidence="8">
    <location>
        <begin position="470"/>
        <end position="682"/>
    </location>
</feature>
<keyword evidence="2" id="KW-0597">Phosphoprotein</keyword>
<feature type="domain" description="Protein kinase" evidence="9">
    <location>
        <begin position="90"/>
        <end position="360"/>
    </location>
</feature>
<dbReference type="PROSITE" id="PS50011">
    <property type="entry name" value="PROTEIN_KINASE_DOM"/>
    <property type="match status" value="1"/>
</dbReference>
<evidence type="ECO:0000256" key="8">
    <source>
        <dbReference type="SAM" id="MobiDB-lite"/>
    </source>
</evidence>
<evidence type="ECO:0000256" key="2">
    <source>
        <dbReference type="ARBA" id="ARBA00022553"/>
    </source>
</evidence>
<keyword evidence="6 7" id="KW-0067">ATP-binding</keyword>
<accession>A0A7S2XML6</accession>
<dbReference type="InterPro" id="IPR000719">
    <property type="entry name" value="Prot_kinase_dom"/>
</dbReference>
<sequence length="756" mass="84378">MSEDPDFRAFKATAEKIVGEDVPEVQKNISITKVISTTHGAKGKDPRPIVPFLVKEKENGCLIAEGNALKGKAVEVDVNGNKRYVTPKDFELLKVIGIGAFGKVLQVRNKETKMVLAMKVISKRLLRRKLSYVENVHAERDILTNIDHPFIVRMQCSFQTREKLFIIMDFLAGGELFLRLGREGVFLERTAAFYLGEIILALEHLHSRGILHRDLKPENILLSSDGHLCLTDFGLAKMFDENLSGEDRAKTVCGTQEYMAPEMVARKGYGKAADFWSLGCIAYEMLAGDTPFRVGRNQGSKELFRKIMNDRVRMPDGSSAAACRLLKGLLNRNALARLGASKGTMFQVGGVAELKQIDFFAGLDWGKLELKEIDPPVSLDVDHDEDLRHFHDEFTGMALPRSVTEMNKEHFLPKRCESDQFRGFSFIHEDFLLPERQKHEEENYWNNLDEDGESLSECASAIFDLDEQVATTKPKEEPALSSTSEKKKKGPRKRKKKKKDEPEMKEEKEAPSPPKLVAVTPVAISEPEKQTGENSERPVVRVEEPNAKEDLKRPRKPVEKKAEPVWETVSKLTLKTPVRSPQPTVVGLSRPMQPDQRRDPATGWQGVGKSKTATTNPTMTKPTPQLPQTQTKLPGSWAPSKAPHLSGNANTWTPHSGSNGMGQSTANINNSTRAAQPNIPDWRQHKMKLKLKTPEMVSGQHMKKPIPPPPQMWPSLNDSDFPPPSSVTATKNHTVNGSKPATSNGAWAMKTKKSAQ</sequence>
<evidence type="ECO:0000256" key="5">
    <source>
        <dbReference type="ARBA" id="ARBA00022777"/>
    </source>
</evidence>
<evidence type="ECO:0000256" key="7">
    <source>
        <dbReference type="PROSITE-ProRule" id="PRU10141"/>
    </source>
</evidence>
<feature type="binding site" evidence="7">
    <location>
        <position position="119"/>
    </location>
    <ligand>
        <name>ATP</name>
        <dbReference type="ChEBI" id="CHEBI:30616"/>
    </ligand>
</feature>
<dbReference type="GO" id="GO:0005524">
    <property type="term" value="F:ATP binding"/>
    <property type="evidence" value="ECO:0007669"/>
    <property type="project" value="UniProtKB-UniRule"/>
</dbReference>
<evidence type="ECO:0000256" key="4">
    <source>
        <dbReference type="ARBA" id="ARBA00022741"/>
    </source>
</evidence>
<dbReference type="PROSITE" id="PS51285">
    <property type="entry name" value="AGC_KINASE_CTER"/>
    <property type="match status" value="1"/>
</dbReference>